<evidence type="ECO:0000313" key="2">
    <source>
        <dbReference type="Proteomes" id="UP001328107"/>
    </source>
</evidence>
<gene>
    <name evidence="1" type="ORF">PMAYCL1PPCAC_00475</name>
</gene>
<dbReference type="EMBL" id="BTRK01000001">
    <property type="protein sequence ID" value="GMR30280.1"/>
    <property type="molecule type" value="Genomic_DNA"/>
</dbReference>
<organism evidence="1 2">
    <name type="scientific">Pristionchus mayeri</name>
    <dbReference type="NCBI Taxonomy" id="1317129"/>
    <lineage>
        <taxon>Eukaryota</taxon>
        <taxon>Metazoa</taxon>
        <taxon>Ecdysozoa</taxon>
        <taxon>Nematoda</taxon>
        <taxon>Chromadorea</taxon>
        <taxon>Rhabditida</taxon>
        <taxon>Rhabditina</taxon>
        <taxon>Diplogasteromorpha</taxon>
        <taxon>Diplogasteroidea</taxon>
        <taxon>Neodiplogasteridae</taxon>
        <taxon>Pristionchus</taxon>
    </lineage>
</organism>
<name>A0AAN4Z2Y1_9BILA</name>
<sequence length="84" mass="9668">MRAYCSTRLRSRLIATVEGEMRLDGWKPRFERLFFWPTSSVLRTFSSQQFECRALYCGVHVNFEARAVTSHTSSLDDASSRGIS</sequence>
<dbReference type="AlphaFoldDB" id="A0AAN4Z2Y1"/>
<evidence type="ECO:0000313" key="1">
    <source>
        <dbReference type="EMBL" id="GMR30280.1"/>
    </source>
</evidence>
<comment type="caution">
    <text evidence="1">The sequence shown here is derived from an EMBL/GenBank/DDBJ whole genome shotgun (WGS) entry which is preliminary data.</text>
</comment>
<proteinExistence type="predicted"/>
<dbReference type="Proteomes" id="UP001328107">
    <property type="component" value="Unassembled WGS sequence"/>
</dbReference>
<reference evidence="2" key="1">
    <citation type="submission" date="2022-10" db="EMBL/GenBank/DDBJ databases">
        <title>Genome assembly of Pristionchus species.</title>
        <authorList>
            <person name="Yoshida K."/>
            <person name="Sommer R.J."/>
        </authorList>
    </citation>
    <scope>NUCLEOTIDE SEQUENCE [LARGE SCALE GENOMIC DNA]</scope>
    <source>
        <strain evidence="2">RS5460</strain>
    </source>
</reference>
<accession>A0AAN4Z2Y1</accession>
<keyword evidence="2" id="KW-1185">Reference proteome</keyword>
<protein>
    <submittedName>
        <fullName evidence="1">Uncharacterized protein</fullName>
    </submittedName>
</protein>